<dbReference type="Proteomes" id="UP001208570">
    <property type="component" value="Unassembled WGS sequence"/>
</dbReference>
<keyword evidence="3" id="KW-1185">Reference proteome</keyword>
<dbReference type="EMBL" id="JAODUP010000995">
    <property type="protein sequence ID" value="KAK2142118.1"/>
    <property type="molecule type" value="Genomic_DNA"/>
</dbReference>
<feature type="compositionally biased region" description="Basic and acidic residues" evidence="1">
    <location>
        <begin position="465"/>
        <end position="481"/>
    </location>
</feature>
<gene>
    <name evidence="2" type="ORF">LSH36_995g01086</name>
</gene>
<evidence type="ECO:0000256" key="1">
    <source>
        <dbReference type="SAM" id="MobiDB-lite"/>
    </source>
</evidence>
<accession>A0AAD9MS43</accession>
<feature type="region of interest" description="Disordered" evidence="1">
    <location>
        <begin position="465"/>
        <end position="484"/>
    </location>
</feature>
<name>A0AAD9MS43_9ANNE</name>
<dbReference type="AlphaFoldDB" id="A0AAD9MS43"/>
<reference evidence="2" key="1">
    <citation type="journal article" date="2023" name="Mol. Biol. Evol.">
        <title>Third-Generation Sequencing Reveals the Adaptive Role of the Epigenome in Three Deep-Sea Polychaetes.</title>
        <authorList>
            <person name="Perez M."/>
            <person name="Aroh O."/>
            <person name="Sun Y."/>
            <person name="Lan Y."/>
            <person name="Juniper S.K."/>
            <person name="Young C.R."/>
            <person name="Angers B."/>
            <person name="Qian P.Y."/>
        </authorList>
    </citation>
    <scope>NUCLEOTIDE SEQUENCE</scope>
    <source>
        <strain evidence="2">P08H-3</strain>
    </source>
</reference>
<protein>
    <submittedName>
        <fullName evidence="2">Uncharacterized protein</fullName>
    </submittedName>
</protein>
<proteinExistence type="predicted"/>
<comment type="caution">
    <text evidence="2">The sequence shown here is derived from an EMBL/GenBank/DDBJ whole genome shotgun (WGS) entry which is preliminary data.</text>
</comment>
<evidence type="ECO:0000313" key="2">
    <source>
        <dbReference type="EMBL" id="KAK2142118.1"/>
    </source>
</evidence>
<organism evidence="2 3">
    <name type="scientific">Paralvinella palmiformis</name>
    <dbReference type="NCBI Taxonomy" id="53620"/>
    <lineage>
        <taxon>Eukaryota</taxon>
        <taxon>Metazoa</taxon>
        <taxon>Spiralia</taxon>
        <taxon>Lophotrochozoa</taxon>
        <taxon>Annelida</taxon>
        <taxon>Polychaeta</taxon>
        <taxon>Sedentaria</taxon>
        <taxon>Canalipalpata</taxon>
        <taxon>Terebellida</taxon>
        <taxon>Terebelliformia</taxon>
        <taxon>Alvinellidae</taxon>
        <taxon>Paralvinella</taxon>
    </lineage>
</organism>
<sequence length="515" mass="58103">MKRVKDETPFRYAHAQIRTRILVICDPTRRRPNPRHFRHNDVIKPKPIPNVARDTLEAYFYQTYDDPNDGFLGYPDRPGEAGIDNTCDVIDSVPKILRQSEHMAPWGLQYFYQKYTEAYGIPVVERVRCQNIHVCVVLGSRKVSDEALKRACYVLRFLLADRQDLRHAFYSAHGRVAVIATGEQITLLPEYTFLGKEYDEATRGLGAVPMIPVASAGEENILCEEEDIYLSEDILIRELSISILRLAVSKALPGASNQLHNYYTHAKMSGWWRDTYAILTPDAYFGEGVQSFFDVNGFSHEPDGRHNHVSIRTRLRTYDSQLYNLVARIFPCANHYIKRCNTRGIRPPGEGSRANQMADKSYYSQVLRPIIVWPSYTGDESFITGHRRVAPRVGRTTALHSPSEHSSADIERDSELLKRSLSSKRDHVQLMINYETVDDVGVVMSRTPSEVKHGLLDSVLDTPRQETPVESKAQEGNRIGDRTNCGAPEFGDGTGFNTTLGLVKIGANANVIAGS</sequence>
<evidence type="ECO:0000313" key="3">
    <source>
        <dbReference type="Proteomes" id="UP001208570"/>
    </source>
</evidence>